<dbReference type="RefSeq" id="WP_237093144.1">
    <property type="nucleotide sequence ID" value="NZ_JAKKDL010000012.1"/>
</dbReference>
<comment type="caution">
    <text evidence="2">The sequence shown here is derived from an EMBL/GenBank/DDBJ whole genome shotgun (WGS) entry which is preliminary data.</text>
</comment>
<dbReference type="PANTHER" id="PTHR46889">
    <property type="entry name" value="TRANSPOSASE INSF FOR INSERTION SEQUENCE IS3B-RELATED"/>
    <property type="match status" value="1"/>
</dbReference>
<evidence type="ECO:0000313" key="3">
    <source>
        <dbReference type="Proteomes" id="UP001201397"/>
    </source>
</evidence>
<dbReference type="Proteomes" id="UP001201397">
    <property type="component" value="Unassembled WGS sequence"/>
</dbReference>
<dbReference type="Pfam" id="PF13276">
    <property type="entry name" value="HTH_21"/>
    <property type="match status" value="1"/>
</dbReference>
<sequence>MNILLSLTGLPRSVFFYHLTPKKDKHFDLKQEIRAIKRDNPSYGYRRVTILLTGVNHKLVQRLIQEMGLQVRNRKTRTYRSYRREVGNIAPNLLKRDFTATQPNEKWLTDITEIKAKDGNPLPSENRFWFR</sequence>
<accession>A0AAW5AJI9</accession>
<proteinExistence type="predicted"/>
<gene>
    <name evidence="2" type="ORF">L4H06_08495</name>
</gene>
<dbReference type="InterPro" id="IPR025948">
    <property type="entry name" value="HTH-like_dom"/>
</dbReference>
<organism evidence="2 3">
    <name type="scientific">Neisseria lisongii</name>
    <dbReference type="NCBI Taxonomy" id="2912188"/>
    <lineage>
        <taxon>Bacteria</taxon>
        <taxon>Pseudomonadati</taxon>
        <taxon>Pseudomonadota</taxon>
        <taxon>Betaproteobacteria</taxon>
        <taxon>Neisseriales</taxon>
        <taxon>Neisseriaceae</taxon>
        <taxon>Neisseria</taxon>
    </lineage>
</organism>
<evidence type="ECO:0000259" key="1">
    <source>
        <dbReference type="Pfam" id="PF13276"/>
    </source>
</evidence>
<protein>
    <submittedName>
        <fullName evidence="2">IS3 family transposase</fullName>
    </submittedName>
</protein>
<dbReference type="AlphaFoldDB" id="A0AAW5AJI9"/>
<dbReference type="InterPro" id="IPR050900">
    <property type="entry name" value="Transposase_IS3/IS150/IS904"/>
</dbReference>
<feature type="domain" description="HTH-like" evidence="1">
    <location>
        <begin position="29"/>
        <end position="75"/>
    </location>
</feature>
<name>A0AAW5AJI9_9NEIS</name>
<dbReference type="EMBL" id="JAKKDL010000012">
    <property type="protein sequence ID" value="MCF7530262.1"/>
    <property type="molecule type" value="Genomic_DNA"/>
</dbReference>
<reference evidence="2" key="1">
    <citation type="submission" date="2022-01" db="EMBL/GenBank/DDBJ databases">
        <title>Neisseria sp. ZJ104.</title>
        <authorList>
            <person name="Yang C."/>
        </authorList>
    </citation>
    <scope>NUCLEOTIDE SEQUENCE</scope>
    <source>
        <strain evidence="2">ZJ104</strain>
    </source>
</reference>
<dbReference type="PANTHER" id="PTHR46889:SF4">
    <property type="entry name" value="TRANSPOSASE INSO FOR INSERTION SEQUENCE ELEMENT IS911B-RELATED"/>
    <property type="match status" value="1"/>
</dbReference>
<evidence type="ECO:0000313" key="2">
    <source>
        <dbReference type="EMBL" id="MCF7530262.1"/>
    </source>
</evidence>